<evidence type="ECO:0000313" key="7">
    <source>
        <dbReference type="Proteomes" id="UP000286974"/>
    </source>
</evidence>
<comment type="caution">
    <text evidence="6">The sequence shown here is derived from an EMBL/GenBank/DDBJ whole genome shotgun (WGS) entry which is preliminary data.</text>
</comment>
<dbReference type="GO" id="GO:0016998">
    <property type="term" value="P:cell wall macromolecule catabolic process"/>
    <property type="evidence" value="ECO:0007669"/>
    <property type="project" value="InterPro"/>
</dbReference>
<dbReference type="OrthoDB" id="2312598at2"/>
<name>A0A401FPI7_9LACO</name>
<dbReference type="InterPro" id="IPR008270">
    <property type="entry name" value="Glyco_hydro_25_AS"/>
</dbReference>
<evidence type="ECO:0000256" key="1">
    <source>
        <dbReference type="ARBA" id="ARBA00010646"/>
    </source>
</evidence>
<dbReference type="GO" id="GO:0009253">
    <property type="term" value="P:peptidoglycan catabolic process"/>
    <property type="evidence" value="ECO:0007669"/>
    <property type="project" value="InterPro"/>
</dbReference>
<dbReference type="PROSITE" id="PS51904">
    <property type="entry name" value="GLYCOSYL_HYDROL_F25_2"/>
    <property type="match status" value="1"/>
</dbReference>
<gene>
    <name evidence="6" type="ORF">NBRC111893_2451</name>
</gene>
<evidence type="ECO:0000256" key="2">
    <source>
        <dbReference type="ARBA" id="ARBA00022801"/>
    </source>
</evidence>
<dbReference type="Pfam" id="PF19087">
    <property type="entry name" value="DUF5776"/>
    <property type="match status" value="1"/>
</dbReference>
<dbReference type="Pfam" id="PF01183">
    <property type="entry name" value="Glyco_hydro_25"/>
    <property type="match status" value="1"/>
</dbReference>
<dbReference type="PROSITE" id="PS00953">
    <property type="entry name" value="GLYCOSYL_HYDROL_F25_1"/>
    <property type="match status" value="1"/>
</dbReference>
<dbReference type="EC" id="3.2.1.17" evidence="4"/>
<dbReference type="AlphaFoldDB" id="A0A401FPI7"/>
<evidence type="ECO:0000256" key="4">
    <source>
        <dbReference type="RuleBase" id="RU361176"/>
    </source>
</evidence>
<sequence length="270" mass="30216">MSSRVIDISSYQGDTVSYLKSYAIHGVKSIMVKLTEGTNYLNPKAGAQVSNGFKVFDTVGVYHYFLGNGLAEAKYFLAHVRALGLDKSTVLGIDVEDPSLAYYTTAQVNIFLKLLKNAGYKRVVTYGSGSWFNTGRISRSQLIDKHIWVAAYGVSQPGVANANAWQYTDNFYGVDASYDFDGTLKGINKASKPDKPEYYRTSGLYEVTSIKGINVYLDTKFKQKRRVRFEKGSRIYAKPIKYGDIYRLKTAVGYITANKDYIKFLMKAGD</sequence>
<reference evidence="6 7" key="1">
    <citation type="submission" date="2017-11" db="EMBL/GenBank/DDBJ databases">
        <title>Draft Genome Sequence of Lactobacillus curieae NBRC 111893 isolated from Koso, a Japanese sugar-Vegetable Fermented Beverage.</title>
        <authorList>
            <person name="Chiou T.Y."/>
            <person name="Oshima K."/>
            <person name="Suda W."/>
            <person name="Hattori M."/>
            <person name="Takahashi T."/>
        </authorList>
    </citation>
    <scope>NUCLEOTIDE SEQUENCE [LARGE SCALE GENOMIC DNA]</scope>
    <source>
        <strain evidence="6 7">NBRC111893</strain>
    </source>
</reference>
<dbReference type="Gene3D" id="3.20.20.80">
    <property type="entry name" value="Glycosidases"/>
    <property type="match status" value="1"/>
</dbReference>
<dbReference type="GO" id="GO:0016052">
    <property type="term" value="P:carbohydrate catabolic process"/>
    <property type="evidence" value="ECO:0007669"/>
    <property type="project" value="TreeGrafter"/>
</dbReference>
<comment type="similarity">
    <text evidence="1 4">Belongs to the glycosyl hydrolase 25 family.</text>
</comment>
<evidence type="ECO:0000313" key="6">
    <source>
        <dbReference type="EMBL" id="GAY74305.1"/>
    </source>
</evidence>
<dbReference type="GO" id="GO:0003796">
    <property type="term" value="F:lysozyme activity"/>
    <property type="evidence" value="ECO:0007669"/>
    <property type="project" value="UniProtKB-EC"/>
</dbReference>
<dbReference type="RefSeq" id="WP_125008967.1">
    <property type="nucleotide sequence ID" value="NZ_BEXA01000008.1"/>
</dbReference>
<proteinExistence type="inferred from homology"/>
<keyword evidence="7" id="KW-1185">Reference proteome</keyword>
<evidence type="ECO:0000259" key="5">
    <source>
        <dbReference type="Pfam" id="PF19087"/>
    </source>
</evidence>
<dbReference type="SUPFAM" id="SSF51445">
    <property type="entry name" value="(Trans)glycosidases"/>
    <property type="match status" value="1"/>
</dbReference>
<protein>
    <recommendedName>
        <fullName evidence="4">Lysozyme</fullName>
        <ecNumber evidence="4">3.2.1.17</ecNumber>
    </recommendedName>
</protein>
<dbReference type="InterPro" id="IPR044081">
    <property type="entry name" value="DUF5776"/>
</dbReference>
<feature type="domain" description="DUF5776" evidence="5">
    <location>
        <begin position="198"/>
        <end position="262"/>
    </location>
</feature>
<dbReference type="EMBL" id="BEXA01000008">
    <property type="protein sequence ID" value="GAY74305.1"/>
    <property type="molecule type" value="Genomic_DNA"/>
</dbReference>
<keyword evidence="3 4" id="KW-0326">Glycosidase</keyword>
<dbReference type="PANTHER" id="PTHR34135">
    <property type="entry name" value="LYSOZYME"/>
    <property type="match status" value="1"/>
</dbReference>
<comment type="catalytic activity">
    <reaction evidence="4">
        <text>Hydrolysis of (1-&gt;4)-beta-linkages between N-acetylmuramic acid and N-acetyl-D-glucosamine residues in a peptidoglycan and between N-acetyl-D-glucosamine residues in chitodextrins.</text>
        <dbReference type="EC" id="3.2.1.17"/>
    </reaction>
</comment>
<organism evidence="6 7">
    <name type="scientific">Lentilactobacillus kosonis</name>
    <dbReference type="NCBI Taxonomy" id="2810561"/>
    <lineage>
        <taxon>Bacteria</taxon>
        <taxon>Bacillati</taxon>
        <taxon>Bacillota</taxon>
        <taxon>Bacilli</taxon>
        <taxon>Lactobacillales</taxon>
        <taxon>Lactobacillaceae</taxon>
        <taxon>Lentilactobacillus</taxon>
    </lineage>
</organism>
<dbReference type="InterPro" id="IPR017853">
    <property type="entry name" value="GH"/>
</dbReference>
<dbReference type="SMART" id="SM00641">
    <property type="entry name" value="Glyco_25"/>
    <property type="match status" value="1"/>
</dbReference>
<evidence type="ECO:0000256" key="3">
    <source>
        <dbReference type="ARBA" id="ARBA00023295"/>
    </source>
</evidence>
<keyword evidence="2 4" id="KW-0378">Hydrolase</keyword>
<dbReference type="InterPro" id="IPR002053">
    <property type="entry name" value="Glyco_hydro_25"/>
</dbReference>
<accession>A0A401FPI7</accession>
<dbReference type="PANTHER" id="PTHR34135:SF2">
    <property type="entry name" value="LYSOZYME"/>
    <property type="match status" value="1"/>
</dbReference>
<dbReference type="InterPro" id="IPR018077">
    <property type="entry name" value="Glyco_hydro_fam25_subgr"/>
</dbReference>
<dbReference type="Proteomes" id="UP000286974">
    <property type="component" value="Unassembled WGS sequence"/>
</dbReference>